<dbReference type="InterPro" id="IPR015422">
    <property type="entry name" value="PyrdxlP-dep_Trfase_small"/>
</dbReference>
<dbReference type="SUPFAM" id="SSF53383">
    <property type="entry name" value="PLP-dependent transferases"/>
    <property type="match status" value="1"/>
</dbReference>
<accession>A0A6A4IFU1</accession>
<dbReference type="Pfam" id="PF01053">
    <property type="entry name" value="Cys_Met_Meta_PP"/>
    <property type="match status" value="1"/>
</dbReference>
<evidence type="ECO:0000313" key="5">
    <source>
        <dbReference type="Proteomes" id="UP000799118"/>
    </source>
</evidence>
<dbReference type="InterPro" id="IPR015424">
    <property type="entry name" value="PyrdxlP-dep_Trfase"/>
</dbReference>
<dbReference type="AlphaFoldDB" id="A0A6A4IFU1"/>
<dbReference type="InterPro" id="IPR015421">
    <property type="entry name" value="PyrdxlP-dep_Trfase_major"/>
</dbReference>
<protein>
    <submittedName>
        <fullName evidence="4">PLP-dependent transferase</fullName>
    </submittedName>
</protein>
<dbReference type="Gene3D" id="3.40.640.10">
    <property type="entry name" value="Type I PLP-dependent aspartate aminotransferase-like (Major domain)"/>
    <property type="match status" value="1"/>
</dbReference>
<evidence type="ECO:0000256" key="1">
    <source>
        <dbReference type="ARBA" id="ARBA00001933"/>
    </source>
</evidence>
<gene>
    <name evidence="4" type="ORF">BT96DRAFT_56911</name>
</gene>
<dbReference type="GO" id="GO:0019346">
    <property type="term" value="P:transsulfuration"/>
    <property type="evidence" value="ECO:0007669"/>
    <property type="project" value="InterPro"/>
</dbReference>
<evidence type="ECO:0000256" key="3">
    <source>
        <dbReference type="RuleBase" id="RU362118"/>
    </source>
</evidence>
<keyword evidence="4" id="KW-0808">Transferase</keyword>
<dbReference type="EMBL" id="ML769393">
    <property type="protein sequence ID" value="KAE9407977.1"/>
    <property type="molecule type" value="Genomic_DNA"/>
</dbReference>
<dbReference type="OrthoDB" id="10047078at2759"/>
<evidence type="ECO:0000256" key="2">
    <source>
        <dbReference type="ARBA" id="ARBA00022898"/>
    </source>
</evidence>
<proteinExistence type="inferred from homology"/>
<dbReference type="GO" id="GO:0030170">
    <property type="term" value="F:pyridoxal phosphate binding"/>
    <property type="evidence" value="ECO:0007669"/>
    <property type="project" value="InterPro"/>
</dbReference>
<keyword evidence="2 3" id="KW-0663">Pyridoxal phosphate</keyword>
<dbReference type="InterPro" id="IPR051750">
    <property type="entry name" value="Trans-sulfuration_enzymes"/>
</dbReference>
<dbReference type="PANTHER" id="PTHR42699:SF1">
    <property type="entry name" value="CYSTATHIONINE GAMMA-SYNTHASE-RELATED"/>
    <property type="match status" value="1"/>
</dbReference>
<name>A0A6A4IFU1_9AGAR</name>
<dbReference type="InterPro" id="IPR000277">
    <property type="entry name" value="Cys/Met-Metab_PyrdxlP-dep_enz"/>
</dbReference>
<comment type="similarity">
    <text evidence="3">Belongs to the trans-sulfuration enzymes family.</text>
</comment>
<keyword evidence="5" id="KW-1185">Reference proteome</keyword>
<dbReference type="PANTHER" id="PTHR42699">
    <property type="match status" value="1"/>
</dbReference>
<dbReference type="GO" id="GO:0003962">
    <property type="term" value="F:cystathionine gamma-synthase activity"/>
    <property type="evidence" value="ECO:0007669"/>
    <property type="project" value="TreeGrafter"/>
</dbReference>
<dbReference type="Gene3D" id="3.90.1150.10">
    <property type="entry name" value="Aspartate Aminotransferase, domain 1"/>
    <property type="match status" value="1"/>
</dbReference>
<evidence type="ECO:0000313" key="4">
    <source>
        <dbReference type="EMBL" id="KAE9407977.1"/>
    </source>
</evidence>
<organism evidence="4 5">
    <name type="scientific">Gymnopus androsaceus JB14</name>
    <dbReference type="NCBI Taxonomy" id="1447944"/>
    <lineage>
        <taxon>Eukaryota</taxon>
        <taxon>Fungi</taxon>
        <taxon>Dikarya</taxon>
        <taxon>Basidiomycota</taxon>
        <taxon>Agaricomycotina</taxon>
        <taxon>Agaricomycetes</taxon>
        <taxon>Agaricomycetidae</taxon>
        <taxon>Agaricales</taxon>
        <taxon>Marasmiineae</taxon>
        <taxon>Omphalotaceae</taxon>
        <taxon>Gymnopus</taxon>
    </lineage>
</organism>
<dbReference type="Proteomes" id="UP000799118">
    <property type="component" value="Unassembled WGS sequence"/>
</dbReference>
<reference evidence="4" key="1">
    <citation type="journal article" date="2019" name="Environ. Microbiol.">
        <title>Fungal ecological strategies reflected in gene transcription - a case study of two litter decomposers.</title>
        <authorList>
            <person name="Barbi F."/>
            <person name="Kohler A."/>
            <person name="Barry K."/>
            <person name="Baskaran P."/>
            <person name="Daum C."/>
            <person name="Fauchery L."/>
            <person name="Ihrmark K."/>
            <person name="Kuo A."/>
            <person name="LaButti K."/>
            <person name="Lipzen A."/>
            <person name="Morin E."/>
            <person name="Grigoriev I.V."/>
            <person name="Henrissat B."/>
            <person name="Lindahl B."/>
            <person name="Martin F."/>
        </authorList>
    </citation>
    <scope>NUCLEOTIDE SEQUENCE</scope>
    <source>
        <strain evidence="4">JB14</strain>
    </source>
</reference>
<comment type="cofactor">
    <cofactor evidence="1 3">
        <name>pyridoxal 5'-phosphate</name>
        <dbReference type="ChEBI" id="CHEBI:597326"/>
    </cofactor>
</comment>
<sequence>MLLQISPPLARAIPPDTPHSIVHSLPEWKDNIDFAVSKKELFDALEATYPRFVLHPLVRELVGLVKCTGDISEDDECLLFPSQRGADACCAFLARHFPQLASKFGVRCVTHLATAPRSQQIFAVTYPKDKQEKAMKFWTFTGEGISSRLAESCLLGGRGIQSDDLGLPSAKGHILLDYYLQNQPLTDVSLAKDAIRKRFAGVIDEQGGNIRGVPAVSHTDVYLFPTGMSAVWNAHQLLLGTVAKRKGMERVKTAHVNILYVDSYKLLELTSHGYYFFSNETIDDLESLLVTGSPECPAVLGIFTDFPANPNLQSADLPRLRALADEYGIPLFIDETVGCHLNVQVTPYADVIIGSLTKVFSGFGNVLGGALMLNPSSRFFNEFKQHMQATYEDNYFDRDVLVMEVNSRGMEDRVAVINRNAEALSDMLYALSATAGIVKGNCIVKEVFYPKYQNPESYRRCCRISAAEKSPCMFGSIGYSGLLSVSFTSLDAAKVFYSALPCYKGPSLGTVFTLATPFTAIGFPPEKMTWAKEHHLDETLVRISVGTEERSSLMNGIALALKKAEEFCASKV</sequence>